<comment type="caution">
    <text evidence="1">The sequence shown here is derived from an EMBL/GenBank/DDBJ whole genome shotgun (WGS) entry which is preliminary data.</text>
</comment>
<sequence>MENSKSVSLSPIALKSLYDGSTASLTQQTNEVKILFKRIIKFMGPQFLEDMLSMEDEPLGMLLEIFVEKDCFTPKCGVKNDSKTPTKLRKKLFSKTPPSENLLPE</sequence>
<accession>A0A2U1KV80</accession>
<dbReference type="AlphaFoldDB" id="A0A2U1KV80"/>
<keyword evidence="2" id="KW-1185">Reference proteome</keyword>
<dbReference type="EMBL" id="PKPP01013647">
    <property type="protein sequence ID" value="PWA40633.1"/>
    <property type="molecule type" value="Genomic_DNA"/>
</dbReference>
<dbReference type="Proteomes" id="UP000245207">
    <property type="component" value="Unassembled WGS sequence"/>
</dbReference>
<evidence type="ECO:0000313" key="1">
    <source>
        <dbReference type="EMBL" id="PWA40633.1"/>
    </source>
</evidence>
<evidence type="ECO:0000313" key="2">
    <source>
        <dbReference type="Proteomes" id="UP000245207"/>
    </source>
</evidence>
<reference evidence="1 2" key="1">
    <citation type="journal article" date="2018" name="Mol. Plant">
        <title>The genome of Artemisia annua provides insight into the evolution of Asteraceae family and artemisinin biosynthesis.</title>
        <authorList>
            <person name="Shen Q."/>
            <person name="Zhang L."/>
            <person name="Liao Z."/>
            <person name="Wang S."/>
            <person name="Yan T."/>
            <person name="Shi P."/>
            <person name="Liu M."/>
            <person name="Fu X."/>
            <person name="Pan Q."/>
            <person name="Wang Y."/>
            <person name="Lv Z."/>
            <person name="Lu X."/>
            <person name="Zhang F."/>
            <person name="Jiang W."/>
            <person name="Ma Y."/>
            <person name="Chen M."/>
            <person name="Hao X."/>
            <person name="Li L."/>
            <person name="Tang Y."/>
            <person name="Lv G."/>
            <person name="Zhou Y."/>
            <person name="Sun X."/>
            <person name="Brodelius P.E."/>
            <person name="Rose J.K.C."/>
            <person name="Tang K."/>
        </authorList>
    </citation>
    <scope>NUCLEOTIDE SEQUENCE [LARGE SCALE GENOMIC DNA]</scope>
    <source>
        <strain evidence="2">cv. Huhao1</strain>
        <tissue evidence="1">Leaf</tissue>
    </source>
</reference>
<protein>
    <submittedName>
        <fullName evidence="1">Uncharacterized protein</fullName>
    </submittedName>
</protein>
<name>A0A2U1KV80_ARTAN</name>
<gene>
    <name evidence="1" type="ORF">CTI12_AA561010</name>
</gene>
<proteinExistence type="predicted"/>
<organism evidence="1 2">
    <name type="scientific">Artemisia annua</name>
    <name type="common">Sweet wormwood</name>
    <dbReference type="NCBI Taxonomy" id="35608"/>
    <lineage>
        <taxon>Eukaryota</taxon>
        <taxon>Viridiplantae</taxon>
        <taxon>Streptophyta</taxon>
        <taxon>Embryophyta</taxon>
        <taxon>Tracheophyta</taxon>
        <taxon>Spermatophyta</taxon>
        <taxon>Magnoliopsida</taxon>
        <taxon>eudicotyledons</taxon>
        <taxon>Gunneridae</taxon>
        <taxon>Pentapetalae</taxon>
        <taxon>asterids</taxon>
        <taxon>campanulids</taxon>
        <taxon>Asterales</taxon>
        <taxon>Asteraceae</taxon>
        <taxon>Asteroideae</taxon>
        <taxon>Anthemideae</taxon>
        <taxon>Artemisiinae</taxon>
        <taxon>Artemisia</taxon>
    </lineage>
</organism>